<dbReference type="Gene3D" id="1.20.5.110">
    <property type="match status" value="1"/>
</dbReference>
<feature type="coiled-coil region" evidence="2">
    <location>
        <begin position="63"/>
        <end position="111"/>
    </location>
</feature>
<keyword evidence="2" id="KW-0175">Coiled coil</keyword>
<dbReference type="InterPro" id="IPR011990">
    <property type="entry name" value="TPR-like_helical_dom_sf"/>
</dbReference>
<evidence type="ECO:0000313" key="6">
    <source>
        <dbReference type="EMBL" id="RZU03040.1"/>
    </source>
</evidence>
<evidence type="ECO:0000256" key="2">
    <source>
        <dbReference type="HAMAP-Rule" id="MF_02066"/>
    </source>
</evidence>
<gene>
    <name evidence="2" type="primary">cpoB</name>
    <name evidence="6" type="ORF">EV670_1071</name>
</gene>
<comment type="caution">
    <text evidence="6">The sequence shown here is derived from an EMBL/GenBank/DDBJ whole genome shotgun (WGS) entry which is preliminary data.</text>
</comment>
<accession>A0A4Q7W1L8</accession>
<keyword evidence="7" id="KW-1185">Reference proteome</keyword>
<feature type="domain" description="Outer membrane lipoprotein BamD-like" evidence="4">
    <location>
        <begin position="137"/>
        <end position="258"/>
    </location>
</feature>
<dbReference type="Pfam" id="PF13525">
    <property type="entry name" value="YfiO"/>
    <property type="match status" value="1"/>
</dbReference>
<dbReference type="NCBIfam" id="TIGR02795">
    <property type="entry name" value="tol_pal_ybgF"/>
    <property type="match status" value="1"/>
</dbReference>
<dbReference type="PROSITE" id="PS50005">
    <property type="entry name" value="TPR"/>
    <property type="match status" value="1"/>
</dbReference>
<evidence type="ECO:0000259" key="4">
    <source>
        <dbReference type="Pfam" id="PF13525"/>
    </source>
</evidence>
<dbReference type="Gene3D" id="1.25.40.10">
    <property type="entry name" value="Tetratricopeptide repeat domain"/>
    <property type="match status" value="1"/>
</dbReference>
<protein>
    <recommendedName>
        <fullName evidence="2">Cell division coordinator CpoB</fullName>
    </recommendedName>
</protein>
<dbReference type="GO" id="GO:0070206">
    <property type="term" value="P:protein trimerization"/>
    <property type="evidence" value="ECO:0007669"/>
    <property type="project" value="InterPro"/>
</dbReference>
<dbReference type="HAMAP" id="MF_02066">
    <property type="entry name" value="CpoB"/>
    <property type="match status" value="1"/>
</dbReference>
<reference evidence="6 7" key="1">
    <citation type="submission" date="2019-02" db="EMBL/GenBank/DDBJ databases">
        <title>Genomic Encyclopedia of Type Strains, Phase IV (KMG-IV): sequencing the most valuable type-strain genomes for metagenomic binning, comparative biology and taxonomic classification.</title>
        <authorList>
            <person name="Goeker M."/>
        </authorList>
    </citation>
    <scope>NUCLEOTIDE SEQUENCE [LARGE SCALE GENOMIC DNA]</scope>
    <source>
        <strain evidence="6 7">DSM 19570</strain>
    </source>
</reference>
<evidence type="ECO:0000256" key="1">
    <source>
        <dbReference type="ARBA" id="ARBA00022729"/>
    </source>
</evidence>
<evidence type="ECO:0000256" key="3">
    <source>
        <dbReference type="PROSITE-ProRule" id="PRU00339"/>
    </source>
</evidence>
<dbReference type="GO" id="GO:0043093">
    <property type="term" value="P:FtsZ-dependent cytokinesis"/>
    <property type="evidence" value="ECO:0007669"/>
    <property type="project" value="UniProtKB-UniRule"/>
</dbReference>
<comment type="function">
    <text evidence="2">Mediates coordination of peptidoglycan synthesis and outer membrane constriction during cell division.</text>
</comment>
<keyword evidence="2" id="KW-0574">Periplasm</keyword>
<keyword evidence="1 2" id="KW-0732">Signal</keyword>
<keyword evidence="2" id="KW-0131">Cell cycle</keyword>
<proteinExistence type="inferred from homology"/>
<dbReference type="Proteomes" id="UP000293671">
    <property type="component" value="Unassembled WGS sequence"/>
</dbReference>
<keyword evidence="3" id="KW-0802">TPR repeat</keyword>
<feature type="repeat" description="TPR" evidence="3">
    <location>
        <begin position="174"/>
        <end position="207"/>
    </location>
</feature>
<dbReference type="InterPro" id="IPR034706">
    <property type="entry name" value="CpoB"/>
</dbReference>
<dbReference type="InterPro" id="IPR039565">
    <property type="entry name" value="BamD-like"/>
</dbReference>
<evidence type="ECO:0000313" key="7">
    <source>
        <dbReference type="Proteomes" id="UP000293671"/>
    </source>
</evidence>
<dbReference type="InterPro" id="IPR014162">
    <property type="entry name" value="CpoB_C"/>
</dbReference>
<sequence precursor="true">MRPLAAVVRAVAAAAALAALVGPASAGLFDDDEARRAILDLRARIDQSQKASETRDADLAEQLRQTRAGVLELNNLIEKLRTELAQLRGSNEQLQREVAELQRRQKDVQTGIDERLRSFEPQKVAVDGREFSATPDETRLYNDALGLLRGGDFAGAGAAFAAFQKRFPNSGYAPSVHYWLGNAQYGKREYQAAIASFRSLLAAAPDHLRAPEAQLAIANCQIELKDAKSARRTLEELQKTYPKSEAAQAARERLASLK</sequence>
<dbReference type="GO" id="GO:0030288">
    <property type="term" value="C:outer membrane-bounded periplasmic space"/>
    <property type="evidence" value="ECO:0007669"/>
    <property type="project" value="UniProtKB-UniRule"/>
</dbReference>
<feature type="coiled-coil region" evidence="2">
    <location>
        <begin position="217"/>
        <end position="247"/>
    </location>
</feature>
<evidence type="ECO:0000259" key="5">
    <source>
        <dbReference type="Pfam" id="PF16331"/>
    </source>
</evidence>
<dbReference type="Pfam" id="PF16331">
    <property type="entry name" value="TolA_bind_tri"/>
    <property type="match status" value="1"/>
</dbReference>
<comment type="subcellular location">
    <subcellularLocation>
        <location evidence="2">Periplasm</location>
    </subcellularLocation>
</comment>
<dbReference type="InterPro" id="IPR032519">
    <property type="entry name" value="YbgF_tri"/>
</dbReference>
<keyword evidence="2" id="KW-0132">Cell division</keyword>
<comment type="similarity">
    <text evidence="2">Belongs to the CpoB family.</text>
</comment>
<feature type="chain" id="PRO_5021052509" description="Cell division coordinator CpoB" evidence="2">
    <location>
        <begin position="27"/>
        <end position="258"/>
    </location>
</feature>
<organism evidence="6 7">
    <name type="scientific">Rivibacter subsaxonicus</name>
    <dbReference type="NCBI Taxonomy" id="457575"/>
    <lineage>
        <taxon>Bacteria</taxon>
        <taxon>Pseudomonadati</taxon>
        <taxon>Pseudomonadota</taxon>
        <taxon>Betaproteobacteria</taxon>
        <taxon>Burkholderiales</taxon>
        <taxon>Rivibacter</taxon>
    </lineage>
</organism>
<feature type="signal peptide" evidence="2">
    <location>
        <begin position="1"/>
        <end position="26"/>
    </location>
</feature>
<dbReference type="RefSeq" id="WP_242616840.1">
    <property type="nucleotide sequence ID" value="NZ_SHKP01000004.1"/>
</dbReference>
<dbReference type="InterPro" id="IPR019734">
    <property type="entry name" value="TPR_rpt"/>
</dbReference>
<name>A0A4Q7W1L8_9BURK</name>
<dbReference type="SUPFAM" id="SSF48452">
    <property type="entry name" value="TPR-like"/>
    <property type="match status" value="1"/>
</dbReference>
<dbReference type="EMBL" id="SHKP01000004">
    <property type="protein sequence ID" value="RZU03040.1"/>
    <property type="molecule type" value="Genomic_DNA"/>
</dbReference>
<dbReference type="AlphaFoldDB" id="A0A4Q7W1L8"/>
<feature type="domain" description="YbgF trimerisation" evidence="5">
    <location>
        <begin position="53"/>
        <end position="124"/>
    </location>
</feature>